<dbReference type="AlphaFoldDB" id="A0A5S5MD67"/>
<organism evidence="1 2">
    <name type="scientific">Desulfobotulus mexicanus</name>
    <dbReference type="NCBI Taxonomy" id="2586642"/>
    <lineage>
        <taxon>Bacteria</taxon>
        <taxon>Pseudomonadati</taxon>
        <taxon>Thermodesulfobacteriota</taxon>
        <taxon>Desulfobacteria</taxon>
        <taxon>Desulfobacterales</taxon>
        <taxon>Desulfobacteraceae</taxon>
        <taxon>Desulfobotulus</taxon>
    </lineage>
</organism>
<dbReference type="Pfam" id="PF12669">
    <property type="entry name" value="FeoB_associated"/>
    <property type="match status" value="1"/>
</dbReference>
<dbReference type="Proteomes" id="UP000321899">
    <property type="component" value="Unassembled WGS sequence"/>
</dbReference>
<gene>
    <name evidence="1" type="ORF">FIM25_14015</name>
</gene>
<evidence type="ECO:0000313" key="1">
    <source>
        <dbReference type="EMBL" id="TYT73676.1"/>
    </source>
</evidence>
<keyword evidence="2" id="KW-1185">Reference proteome</keyword>
<reference evidence="1 2" key="1">
    <citation type="submission" date="2019-06" db="EMBL/GenBank/DDBJ databases">
        <title>Desulfobotulus mexicanus sp. nov., a novel sulfate-reducing bacterium isolated from the sediment of an alkaline crater lake in Mexico.</title>
        <authorList>
            <person name="Hirschler-Rea A."/>
        </authorList>
    </citation>
    <scope>NUCLEOTIDE SEQUENCE [LARGE SCALE GENOMIC DNA]</scope>
    <source>
        <strain evidence="1 2">PAR22N</strain>
    </source>
</reference>
<evidence type="ECO:0000313" key="2">
    <source>
        <dbReference type="Proteomes" id="UP000321899"/>
    </source>
</evidence>
<proteinExistence type="predicted"/>
<comment type="caution">
    <text evidence="1">The sequence shown here is derived from an EMBL/GenBank/DDBJ whole genome shotgun (WGS) entry which is preliminary data.</text>
</comment>
<protein>
    <submittedName>
        <fullName evidence="1">FeoB-associated Cys-rich membrane protein</fullName>
    </submittedName>
</protein>
<sequence>MIFIETLVVGLIVFGLAALCLRRIRPKHGNKGCGHGCSCSSSGCEKAGIKPAPESLSANCCSRDMKK</sequence>
<dbReference type="EMBL" id="VDMB01000023">
    <property type="protein sequence ID" value="TYT73676.1"/>
    <property type="molecule type" value="Genomic_DNA"/>
</dbReference>
<accession>A0A5S5MD67</accession>
<name>A0A5S5MD67_9BACT</name>